<dbReference type="GO" id="GO:0005886">
    <property type="term" value="C:plasma membrane"/>
    <property type="evidence" value="ECO:0007669"/>
    <property type="project" value="UniProtKB-SubCell"/>
</dbReference>
<accession>A0A7W8DLV3</accession>
<dbReference type="InterPro" id="IPR027463">
    <property type="entry name" value="AcrB_DN_DC_subdom"/>
</dbReference>
<keyword evidence="3" id="KW-0813">Transport</keyword>
<organism evidence="9 10">
    <name type="scientific">Prosthecobacter vanneervenii</name>
    <dbReference type="NCBI Taxonomy" id="48466"/>
    <lineage>
        <taxon>Bacteria</taxon>
        <taxon>Pseudomonadati</taxon>
        <taxon>Verrucomicrobiota</taxon>
        <taxon>Verrucomicrobiia</taxon>
        <taxon>Verrucomicrobiales</taxon>
        <taxon>Verrucomicrobiaceae</taxon>
        <taxon>Prosthecobacter</taxon>
    </lineage>
</organism>
<protein>
    <submittedName>
        <fullName evidence="9">Cobalt-zinc-cadmium resistance protein CzcA</fullName>
    </submittedName>
</protein>
<evidence type="ECO:0000313" key="9">
    <source>
        <dbReference type="EMBL" id="MBB5034430.1"/>
    </source>
</evidence>
<feature type="transmembrane region" description="Helical" evidence="8">
    <location>
        <begin position="1011"/>
        <end position="1034"/>
    </location>
</feature>
<feature type="transmembrane region" description="Helical" evidence="8">
    <location>
        <begin position="980"/>
        <end position="999"/>
    </location>
</feature>
<dbReference type="SUPFAM" id="SSF82714">
    <property type="entry name" value="Multidrug efflux transporter AcrB TolC docking domain, DN and DC subdomains"/>
    <property type="match status" value="2"/>
</dbReference>
<dbReference type="PRINTS" id="PR00702">
    <property type="entry name" value="ACRIFLAVINRP"/>
</dbReference>
<dbReference type="AlphaFoldDB" id="A0A7W8DLV3"/>
<feature type="transmembrane region" description="Helical" evidence="8">
    <location>
        <begin position="454"/>
        <end position="474"/>
    </location>
</feature>
<proteinExistence type="inferred from homology"/>
<dbReference type="RefSeq" id="WP_184342231.1">
    <property type="nucleotide sequence ID" value="NZ_JACHIG010000009.1"/>
</dbReference>
<evidence type="ECO:0000256" key="5">
    <source>
        <dbReference type="ARBA" id="ARBA00022692"/>
    </source>
</evidence>
<evidence type="ECO:0000256" key="7">
    <source>
        <dbReference type="ARBA" id="ARBA00023136"/>
    </source>
</evidence>
<keyword evidence="6 8" id="KW-1133">Transmembrane helix</keyword>
<dbReference type="EMBL" id="JACHIG010000009">
    <property type="protein sequence ID" value="MBB5034430.1"/>
    <property type="molecule type" value="Genomic_DNA"/>
</dbReference>
<dbReference type="GO" id="GO:0042910">
    <property type="term" value="F:xenobiotic transmembrane transporter activity"/>
    <property type="evidence" value="ECO:0007669"/>
    <property type="project" value="TreeGrafter"/>
</dbReference>
<evidence type="ECO:0000256" key="1">
    <source>
        <dbReference type="ARBA" id="ARBA00004651"/>
    </source>
</evidence>
<dbReference type="SUPFAM" id="SSF82866">
    <property type="entry name" value="Multidrug efflux transporter AcrB transmembrane domain"/>
    <property type="match status" value="2"/>
</dbReference>
<evidence type="ECO:0000256" key="3">
    <source>
        <dbReference type="ARBA" id="ARBA00022448"/>
    </source>
</evidence>
<dbReference type="Gene3D" id="3.30.70.1320">
    <property type="entry name" value="Multidrug efflux transporter AcrB pore domain like"/>
    <property type="match status" value="1"/>
</dbReference>
<keyword evidence="10" id="KW-1185">Reference proteome</keyword>
<sequence length="1048" mass="113865">MLNFILDFSVRQRALVLLGALGLLIAGLFSLIHLPIDAVPDLTGPQVQVNVAVPALAPEESERAVTRPIEMALSGMPGVLDSRSLTKFGLSQVTIVFEDGTDIFRARQLVTERLTAVMRDLPPGSALSLAPISTGLGEIFYYTLHWKKGAKERPADEREGLMRLWETHEYIVKPHLRVVQGVAEINSNGGHQRQVTVEPMLDKLKAANMTVGELAAIIRGNVENAGGGVINREGEQLTIRSVGRVSTAEEIASLPIKFGAAITPLKVQDVAKVQWGAGFRAGAATMDGDEVVLGTVMMLMGQNARVVCDRVKPRLEELREKLPAGMDVKVVYERSDLVEATVGTVEKNLLEGAVLVIVVLLALLGNWRAALIVALAIPLSFLFAICGMMQGGWSGNLMSLGAVDFGLIIDGAVVMVENIIRRLGIKQHHLGRVLTGEERSREVLAASKQMASPMFFGVLIITIVYLPILTLTGIEGKMFRPMAVTVIFALAGALLLALTLMPAMCSFFLGGNIAEKENWLIAGLNKVFQPMLRAVIRLRWVVVLVSVGFFAFCGWRFTTLGAEFVPKLDEGSIAGMIYRKVGMNLKESLHEDLELGRLVREKFPQVTCIFTRSGTSEVATDPMPPNETDFYIFYTPISEWPKGPGLPSTKAELCEAIEKEALSEHEGQTIEFGQPIETRFNEMMEGTKAELAVRIYGIDFDVLEKLAAQIRDIINSTPGGAAELETNGRTSSVVMQVKREILTKYNVPLAELNHAVSAGLGGEVSGQVVEGNRRRDIVVRLPEDERSKEEVMKSLPLRVGDFGMLSLGDAVDIRIEKTVEPIRHSRTQRRAALLVNVVGGRDMEGFVNEASARIKKEVSFPEGYSFEFGGTFENLQEARARLAVVVPTALLMILMLIFFAFGSIRQTLLVATGIPLALTGGIIALWLRGMPFSITAAVGFIALSGVAVLNGLVLVNYFNELREEGHSVRDAVLTGVATRLRPVMMTALVAALGFVPMALAHGAGAEVQRPLATVVIGGIISSTLLTLLLLPMLYDWIESRAKRKAAAA</sequence>
<feature type="transmembrane region" description="Helical" evidence="8">
    <location>
        <begin position="371"/>
        <end position="391"/>
    </location>
</feature>
<name>A0A7W8DLV3_9BACT</name>
<dbReference type="Gene3D" id="3.30.70.1430">
    <property type="entry name" value="Multidrug efflux transporter AcrB pore domain"/>
    <property type="match status" value="2"/>
</dbReference>
<dbReference type="NCBIfam" id="TIGR00914">
    <property type="entry name" value="2A0601"/>
    <property type="match status" value="1"/>
</dbReference>
<feature type="transmembrane region" description="Helical" evidence="8">
    <location>
        <begin position="538"/>
        <end position="557"/>
    </location>
</feature>
<dbReference type="Gene3D" id="3.30.70.1440">
    <property type="entry name" value="Multidrug efflux transporter AcrB pore domain"/>
    <property type="match status" value="1"/>
</dbReference>
<dbReference type="InterPro" id="IPR001036">
    <property type="entry name" value="Acrflvin-R"/>
</dbReference>
<dbReference type="SUPFAM" id="SSF82693">
    <property type="entry name" value="Multidrug efflux transporter AcrB pore domain, PN1, PN2, PC1 and PC2 subdomains"/>
    <property type="match status" value="2"/>
</dbReference>
<dbReference type="Pfam" id="PF00873">
    <property type="entry name" value="ACR_tran"/>
    <property type="match status" value="1"/>
</dbReference>
<feature type="transmembrane region" description="Helical" evidence="8">
    <location>
        <begin position="882"/>
        <end position="901"/>
    </location>
</feature>
<dbReference type="PANTHER" id="PTHR32063">
    <property type="match status" value="1"/>
</dbReference>
<dbReference type="Gene3D" id="1.20.1640.10">
    <property type="entry name" value="Multidrug efflux transporter AcrB transmembrane domain"/>
    <property type="match status" value="2"/>
</dbReference>
<keyword evidence="7 8" id="KW-0472">Membrane</keyword>
<dbReference type="Gene3D" id="3.30.2090.10">
    <property type="entry name" value="Multidrug efflux transporter AcrB TolC docking domain, DN and DC subdomains"/>
    <property type="match status" value="2"/>
</dbReference>
<dbReference type="PANTHER" id="PTHR32063:SF24">
    <property type="entry name" value="CATION EFFLUX SYSTEM (ACRB_ACRD_ACRF FAMILY)"/>
    <property type="match status" value="1"/>
</dbReference>
<feature type="transmembrane region" description="Helical" evidence="8">
    <location>
        <begin position="486"/>
        <end position="509"/>
    </location>
</feature>
<evidence type="ECO:0000256" key="2">
    <source>
        <dbReference type="ARBA" id="ARBA00010942"/>
    </source>
</evidence>
<keyword evidence="4" id="KW-1003">Cell membrane</keyword>
<feature type="transmembrane region" description="Helical" evidence="8">
    <location>
        <begin position="348"/>
        <end position="364"/>
    </location>
</feature>
<feature type="transmembrane region" description="Helical" evidence="8">
    <location>
        <begin position="933"/>
        <end position="959"/>
    </location>
</feature>
<gene>
    <name evidence="9" type="ORF">HNQ65_004024</name>
</gene>
<reference evidence="9 10" key="1">
    <citation type="submission" date="2020-08" db="EMBL/GenBank/DDBJ databases">
        <title>Genomic Encyclopedia of Type Strains, Phase IV (KMG-IV): sequencing the most valuable type-strain genomes for metagenomic binning, comparative biology and taxonomic classification.</title>
        <authorList>
            <person name="Goeker M."/>
        </authorList>
    </citation>
    <scope>NUCLEOTIDE SEQUENCE [LARGE SCALE GENOMIC DNA]</scope>
    <source>
        <strain evidence="9 10">DSM 12252</strain>
    </source>
</reference>
<dbReference type="InterPro" id="IPR004763">
    <property type="entry name" value="CusA-like"/>
</dbReference>
<feature type="transmembrane region" description="Helical" evidence="8">
    <location>
        <begin position="908"/>
        <end position="927"/>
    </location>
</feature>
<evidence type="ECO:0000313" key="10">
    <source>
        <dbReference type="Proteomes" id="UP000590740"/>
    </source>
</evidence>
<feature type="transmembrane region" description="Helical" evidence="8">
    <location>
        <begin position="397"/>
        <end position="416"/>
    </location>
</feature>
<evidence type="ECO:0000256" key="8">
    <source>
        <dbReference type="SAM" id="Phobius"/>
    </source>
</evidence>
<dbReference type="Proteomes" id="UP000590740">
    <property type="component" value="Unassembled WGS sequence"/>
</dbReference>
<dbReference type="GO" id="GO:0008324">
    <property type="term" value="F:monoatomic cation transmembrane transporter activity"/>
    <property type="evidence" value="ECO:0007669"/>
    <property type="project" value="InterPro"/>
</dbReference>
<comment type="subcellular location">
    <subcellularLocation>
        <location evidence="1">Cell membrane</location>
        <topology evidence="1">Multi-pass membrane protein</topology>
    </subcellularLocation>
</comment>
<evidence type="ECO:0000256" key="6">
    <source>
        <dbReference type="ARBA" id="ARBA00022989"/>
    </source>
</evidence>
<comment type="caution">
    <text evidence="9">The sequence shown here is derived from an EMBL/GenBank/DDBJ whole genome shotgun (WGS) entry which is preliminary data.</text>
</comment>
<keyword evidence="5 8" id="KW-0812">Transmembrane</keyword>
<evidence type="ECO:0000256" key="4">
    <source>
        <dbReference type="ARBA" id="ARBA00022475"/>
    </source>
</evidence>
<comment type="similarity">
    <text evidence="2">Belongs to the resistance-nodulation-cell division (RND) (TC 2.A.6) family.</text>
</comment>